<evidence type="ECO:0000259" key="3">
    <source>
        <dbReference type="Pfam" id="PF01471"/>
    </source>
</evidence>
<evidence type="ECO:0000313" key="4">
    <source>
        <dbReference type="EMBL" id="MDP9866384.1"/>
    </source>
</evidence>
<dbReference type="Proteomes" id="UP001230426">
    <property type="component" value="Unassembled WGS sequence"/>
</dbReference>
<dbReference type="Gene3D" id="1.10.101.10">
    <property type="entry name" value="PGBD-like superfamily/PGBD"/>
    <property type="match status" value="1"/>
</dbReference>
<dbReference type="Pfam" id="PF01471">
    <property type="entry name" value="PG_binding_1"/>
    <property type="match status" value="1"/>
</dbReference>
<feature type="domain" description="Peptidoglycan binding-like" evidence="3">
    <location>
        <begin position="119"/>
        <end position="171"/>
    </location>
</feature>
<keyword evidence="5" id="KW-1185">Reference proteome</keyword>
<organism evidence="4 5">
    <name type="scientific">Streptosporangium brasiliense</name>
    <dbReference type="NCBI Taxonomy" id="47480"/>
    <lineage>
        <taxon>Bacteria</taxon>
        <taxon>Bacillati</taxon>
        <taxon>Actinomycetota</taxon>
        <taxon>Actinomycetes</taxon>
        <taxon>Streptosporangiales</taxon>
        <taxon>Streptosporangiaceae</taxon>
        <taxon>Streptosporangium</taxon>
    </lineage>
</organism>
<evidence type="ECO:0000256" key="1">
    <source>
        <dbReference type="ARBA" id="ARBA00004196"/>
    </source>
</evidence>
<dbReference type="EMBL" id="JAUSRB010000002">
    <property type="protein sequence ID" value="MDP9866384.1"/>
    <property type="molecule type" value="Genomic_DNA"/>
</dbReference>
<dbReference type="InterPro" id="IPR050465">
    <property type="entry name" value="UPF0194_transport"/>
</dbReference>
<sequence>MRHGRVIAGAAGAVLLAGGGVAALTLTGRQDAPAAASAAPVATAEITRSDLADAEAVDGTLGYSGRRRLPNHADGTVTRVREQGSTVGRGGWLYRVDGRPVILMYGDIPMYRTLSSGSSGKDVEQLERNLKALGHDPGTVDGDFSWLTARAVRRWQDAAGLAETGSVDAAQVVVASGRLRIAEVTAEPGTAAGRSVVTTTSTRRIVHIDLDSADQQLARIGAPVTVELPGGGPARGRITSVGTVAEPEMDGGRPTGASTIDLEVTLADPRKLGRLDQAPVTVNLRGEHRRDVLSVPVEALLALREGGYGLRLADHRTVAVETGLYASGRVEVSGAGLAEGMKVEVPQS</sequence>
<keyword evidence="2" id="KW-0175">Coiled coil</keyword>
<dbReference type="PANTHER" id="PTHR32347:SF29">
    <property type="entry name" value="UPF0194 MEMBRANE PROTEIN YBHG"/>
    <property type="match status" value="1"/>
</dbReference>
<dbReference type="RefSeq" id="WP_306867000.1">
    <property type="nucleotide sequence ID" value="NZ_JAUSRB010000002.1"/>
</dbReference>
<dbReference type="PANTHER" id="PTHR32347">
    <property type="entry name" value="EFFLUX SYSTEM COMPONENT YKNX-RELATED"/>
    <property type="match status" value="1"/>
</dbReference>
<evidence type="ECO:0000256" key="2">
    <source>
        <dbReference type="ARBA" id="ARBA00023054"/>
    </source>
</evidence>
<dbReference type="InterPro" id="IPR002477">
    <property type="entry name" value="Peptidoglycan-bd-like"/>
</dbReference>
<accession>A0ABT9RAU9</accession>
<comment type="caution">
    <text evidence="4">The sequence shown here is derived from an EMBL/GenBank/DDBJ whole genome shotgun (WGS) entry which is preliminary data.</text>
</comment>
<reference evidence="4 5" key="1">
    <citation type="submission" date="2023-07" db="EMBL/GenBank/DDBJ databases">
        <title>Sequencing the genomes of 1000 actinobacteria strains.</title>
        <authorList>
            <person name="Klenk H.-P."/>
        </authorList>
    </citation>
    <scope>NUCLEOTIDE SEQUENCE [LARGE SCALE GENOMIC DNA]</scope>
    <source>
        <strain evidence="4 5">DSM 44109</strain>
    </source>
</reference>
<dbReference type="InterPro" id="IPR036365">
    <property type="entry name" value="PGBD-like_sf"/>
</dbReference>
<dbReference type="SUPFAM" id="SSF47090">
    <property type="entry name" value="PGBD-like"/>
    <property type="match status" value="1"/>
</dbReference>
<evidence type="ECO:0000313" key="5">
    <source>
        <dbReference type="Proteomes" id="UP001230426"/>
    </source>
</evidence>
<protein>
    <submittedName>
        <fullName evidence="4">Peptidoglycan hydrolase-like protein with peptidoglycan-binding domain</fullName>
    </submittedName>
</protein>
<name>A0ABT9RAU9_9ACTN</name>
<comment type="subcellular location">
    <subcellularLocation>
        <location evidence="1">Cell envelope</location>
    </subcellularLocation>
</comment>
<proteinExistence type="predicted"/>
<gene>
    <name evidence="4" type="ORF">J2S55_005650</name>
</gene>
<dbReference type="InterPro" id="IPR036366">
    <property type="entry name" value="PGBDSf"/>
</dbReference>